<proteinExistence type="inferred from homology"/>
<evidence type="ECO:0000256" key="3">
    <source>
        <dbReference type="ARBA" id="ARBA00020786"/>
    </source>
</evidence>
<name>A0A1R2D2X9_9CILI</name>
<dbReference type="FunFam" id="1.10.238.10:FF:000178">
    <property type="entry name" value="Calmodulin-2 A"/>
    <property type="match status" value="1"/>
</dbReference>
<keyword evidence="6" id="KW-0677">Repeat</keyword>
<evidence type="ECO:0000256" key="5">
    <source>
        <dbReference type="ARBA" id="ARBA00022723"/>
    </source>
</evidence>
<dbReference type="GO" id="GO:0016460">
    <property type="term" value="C:myosin II complex"/>
    <property type="evidence" value="ECO:0007669"/>
    <property type="project" value="TreeGrafter"/>
</dbReference>
<dbReference type="PROSITE" id="PS50222">
    <property type="entry name" value="EF_HAND_2"/>
    <property type="match status" value="2"/>
</dbReference>
<dbReference type="SUPFAM" id="SSF47473">
    <property type="entry name" value="EF-hand"/>
    <property type="match status" value="1"/>
</dbReference>
<keyword evidence="8" id="KW-0007">Acetylation</keyword>
<evidence type="ECO:0000259" key="11">
    <source>
        <dbReference type="PROSITE" id="PS50222"/>
    </source>
</evidence>
<keyword evidence="13" id="KW-1185">Reference proteome</keyword>
<dbReference type="PANTHER" id="PTHR23048:SF0">
    <property type="entry name" value="CALMODULIN LIKE 3"/>
    <property type="match status" value="1"/>
</dbReference>
<evidence type="ECO:0000256" key="9">
    <source>
        <dbReference type="ARBA" id="ARBA00023212"/>
    </source>
</evidence>
<dbReference type="EMBL" id="MPUH01000010">
    <property type="protein sequence ID" value="OMJ95603.1"/>
    <property type="molecule type" value="Genomic_DNA"/>
</dbReference>
<organism evidence="12 13">
    <name type="scientific">Stentor coeruleus</name>
    <dbReference type="NCBI Taxonomy" id="5963"/>
    <lineage>
        <taxon>Eukaryota</taxon>
        <taxon>Sar</taxon>
        <taxon>Alveolata</taxon>
        <taxon>Ciliophora</taxon>
        <taxon>Postciliodesmatophora</taxon>
        <taxon>Heterotrichea</taxon>
        <taxon>Heterotrichida</taxon>
        <taxon>Stentoridae</taxon>
        <taxon>Stentor</taxon>
    </lineage>
</organism>
<dbReference type="Gene3D" id="1.10.238.10">
    <property type="entry name" value="EF-hand"/>
    <property type="match status" value="2"/>
</dbReference>
<keyword evidence="4" id="KW-0963">Cytoplasm</keyword>
<dbReference type="InterPro" id="IPR050230">
    <property type="entry name" value="CALM/Myosin/TropC-like"/>
</dbReference>
<comment type="caution">
    <text evidence="12">The sequence shown here is derived from an EMBL/GenBank/DDBJ whole genome shotgun (WGS) entry which is preliminary data.</text>
</comment>
<evidence type="ECO:0000256" key="4">
    <source>
        <dbReference type="ARBA" id="ARBA00022490"/>
    </source>
</evidence>
<accession>A0A1R2D2X9</accession>
<dbReference type="Proteomes" id="UP000187209">
    <property type="component" value="Unassembled WGS sequence"/>
</dbReference>
<evidence type="ECO:0000256" key="8">
    <source>
        <dbReference type="ARBA" id="ARBA00022990"/>
    </source>
</evidence>
<evidence type="ECO:0000256" key="2">
    <source>
        <dbReference type="ARBA" id="ARBA00005253"/>
    </source>
</evidence>
<protein>
    <recommendedName>
        <fullName evidence="3">Calmodulin</fullName>
    </recommendedName>
</protein>
<reference evidence="12 13" key="1">
    <citation type="submission" date="2016-11" db="EMBL/GenBank/DDBJ databases">
        <title>The macronuclear genome of Stentor coeruleus: a giant cell with tiny introns.</title>
        <authorList>
            <person name="Slabodnick M."/>
            <person name="Ruby J.G."/>
            <person name="Reiff S.B."/>
            <person name="Swart E.C."/>
            <person name="Gosai S."/>
            <person name="Prabakaran S."/>
            <person name="Witkowska E."/>
            <person name="Larue G.E."/>
            <person name="Fisher S."/>
            <person name="Freeman R.M."/>
            <person name="Gunawardena J."/>
            <person name="Chu W."/>
            <person name="Stover N.A."/>
            <person name="Gregory B.D."/>
            <person name="Nowacki M."/>
            <person name="Derisi J."/>
            <person name="Roy S.W."/>
            <person name="Marshall W.F."/>
            <person name="Sood P."/>
        </authorList>
    </citation>
    <scope>NUCLEOTIDE SEQUENCE [LARGE SCALE GENOMIC DNA]</scope>
    <source>
        <strain evidence="12">WM001</strain>
    </source>
</reference>
<comment type="function">
    <text evidence="10">Plays a fundamental role in microtubule organizing center structure and function. Component of the infraciliary lattice (ICL) and the ciliary basal bodies.</text>
</comment>
<keyword evidence="7" id="KW-0106">Calcium</keyword>
<comment type="similarity">
    <text evidence="2">Belongs to the centrin family.</text>
</comment>
<evidence type="ECO:0000256" key="1">
    <source>
        <dbReference type="ARBA" id="ARBA00004245"/>
    </source>
</evidence>
<dbReference type="InterPro" id="IPR011992">
    <property type="entry name" value="EF-hand-dom_pair"/>
</dbReference>
<dbReference type="GO" id="GO:0005509">
    <property type="term" value="F:calcium ion binding"/>
    <property type="evidence" value="ECO:0007669"/>
    <property type="project" value="InterPro"/>
</dbReference>
<evidence type="ECO:0000313" key="12">
    <source>
        <dbReference type="EMBL" id="OMJ95603.1"/>
    </source>
</evidence>
<keyword evidence="9" id="KW-0206">Cytoskeleton</keyword>
<evidence type="ECO:0000256" key="6">
    <source>
        <dbReference type="ARBA" id="ARBA00022737"/>
    </source>
</evidence>
<dbReference type="InterPro" id="IPR002048">
    <property type="entry name" value="EF_hand_dom"/>
</dbReference>
<keyword evidence="5" id="KW-0479">Metal-binding</keyword>
<evidence type="ECO:0000256" key="7">
    <source>
        <dbReference type="ARBA" id="ARBA00022837"/>
    </source>
</evidence>
<dbReference type="AlphaFoldDB" id="A0A1R2D2X9"/>
<dbReference type="PANTHER" id="PTHR23048">
    <property type="entry name" value="MYOSIN LIGHT CHAIN 1, 3"/>
    <property type="match status" value="1"/>
</dbReference>
<dbReference type="OrthoDB" id="26525at2759"/>
<gene>
    <name evidence="12" type="ORF">SteCoe_1030</name>
</gene>
<evidence type="ECO:0000313" key="13">
    <source>
        <dbReference type="Proteomes" id="UP000187209"/>
    </source>
</evidence>
<sequence>MTKEFTDDEIKEMKSIFDLFDRQMEGTVEIEGLGTLMRGCGSFPMESEIDKIKEQLLSENKNYFDFDKFVEIMKKKYKEFDPENELLESFKVFDVENEGKVEVDIFQHVMKKHYPDIEDEKLQEIIQSLQEDEKVDFVKNFERIISH</sequence>
<feature type="domain" description="EF-hand" evidence="11">
    <location>
        <begin position="81"/>
        <end position="116"/>
    </location>
</feature>
<evidence type="ECO:0000256" key="10">
    <source>
        <dbReference type="ARBA" id="ARBA00025692"/>
    </source>
</evidence>
<feature type="domain" description="EF-hand" evidence="11">
    <location>
        <begin position="8"/>
        <end position="43"/>
    </location>
</feature>
<comment type="subcellular location">
    <subcellularLocation>
        <location evidence="1">Cytoplasm</location>
        <location evidence="1">Cytoskeleton</location>
    </subcellularLocation>
</comment>